<gene>
    <name evidence="3" type="ORF">PG999_011595</name>
</gene>
<dbReference type="Pfam" id="PF20233">
    <property type="entry name" value="DUF6590"/>
    <property type="match status" value="1"/>
</dbReference>
<keyword evidence="4" id="KW-1185">Reference proteome</keyword>
<evidence type="ECO:0000259" key="2">
    <source>
        <dbReference type="Pfam" id="PF20233"/>
    </source>
</evidence>
<name>A0AAW0QFV4_9PEZI</name>
<evidence type="ECO:0000313" key="3">
    <source>
        <dbReference type="EMBL" id="KAK8101221.1"/>
    </source>
</evidence>
<organism evidence="3 4">
    <name type="scientific">Apiospora kogelbergensis</name>
    <dbReference type="NCBI Taxonomy" id="1337665"/>
    <lineage>
        <taxon>Eukaryota</taxon>
        <taxon>Fungi</taxon>
        <taxon>Dikarya</taxon>
        <taxon>Ascomycota</taxon>
        <taxon>Pezizomycotina</taxon>
        <taxon>Sordariomycetes</taxon>
        <taxon>Xylariomycetidae</taxon>
        <taxon>Amphisphaeriales</taxon>
        <taxon>Apiosporaceae</taxon>
        <taxon>Apiospora</taxon>
    </lineage>
</organism>
<comment type="caution">
    <text evidence="3">The sequence shown here is derived from an EMBL/GenBank/DDBJ whole genome shotgun (WGS) entry which is preliminary data.</text>
</comment>
<evidence type="ECO:0000256" key="1">
    <source>
        <dbReference type="SAM" id="MobiDB-lite"/>
    </source>
</evidence>
<proteinExistence type="predicted"/>
<dbReference type="AlphaFoldDB" id="A0AAW0QFV4"/>
<feature type="compositionally biased region" description="Basic residues" evidence="1">
    <location>
        <begin position="269"/>
        <end position="279"/>
    </location>
</feature>
<dbReference type="EMBL" id="JAQQWP010000009">
    <property type="protein sequence ID" value="KAK8101221.1"/>
    <property type="molecule type" value="Genomic_DNA"/>
</dbReference>
<feature type="domain" description="DUF6590" evidence="2">
    <location>
        <begin position="109"/>
        <end position="257"/>
    </location>
</feature>
<evidence type="ECO:0000313" key="4">
    <source>
        <dbReference type="Proteomes" id="UP001392437"/>
    </source>
</evidence>
<protein>
    <recommendedName>
        <fullName evidence="2">DUF6590 domain-containing protein</fullName>
    </recommendedName>
</protein>
<sequence length="323" mass="35854">MALVCTMTKVSRTLNGSGVYKLSHTIRLAGFESSGGVEDEIEADDDVDQAEYEVEEEEGEGEEEDMARAMEQSRYDAYFGGDHAAGPSAAAPAYAPSVDPSSFSVMPSAYYQPGSVFKLFWCEPRGKQKNGKSTTIPTALPTDANFHKNFYTGVRRFIIIATDESHHSTCVPILTYERRACTKPGIQPGTHGIIYSQGHRPTLLQGERDLGFQPVSCTMLPHHTLDKESRVNYSKLTTIEHNVAVQFIGYITDSDFITVTEAVDECWGKKNRNTRNPKSKPKDNKPHKSKPPKSSRPRPESEPKHRSGSSKTSTDKKHSKKTH</sequence>
<feature type="compositionally biased region" description="Basic residues" evidence="1">
    <location>
        <begin position="287"/>
        <end position="296"/>
    </location>
</feature>
<reference evidence="3 4" key="1">
    <citation type="submission" date="2023-01" db="EMBL/GenBank/DDBJ databases">
        <title>Analysis of 21 Apiospora genomes using comparative genomics revels a genus with tremendous synthesis potential of carbohydrate active enzymes and secondary metabolites.</title>
        <authorList>
            <person name="Sorensen T."/>
        </authorList>
    </citation>
    <scope>NUCLEOTIDE SEQUENCE [LARGE SCALE GENOMIC DNA]</scope>
    <source>
        <strain evidence="3 4">CBS 117206</strain>
    </source>
</reference>
<dbReference type="PANTHER" id="PTHR35391">
    <property type="entry name" value="C2H2-TYPE DOMAIN-CONTAINING PROTEIN-RELATED"/>
    <property type="match status" value="1"/>
</dbReference>
<accession>A0AAW0QFV4</accession>
<feature type="region of interest" description="Disordered" evidence="1">
    <location>
        <begin position="269"/>
        <end position="323"/>
    </location>
</feature>
<dbReference type="InterPro" id="IPR046497">
    <property type="entry name" value="DUF6590"/>
</dbReference>
<dbReference type="PANTHER" id="PTHR35391:SF5">
    <property type="entry name" value="DUF6590 DOMAIN-CONTAINING PROTEIN"/>
    <property type="match status" value="1"/>
</dbReference>
<dbReference type="Proteomes" id="UP001392437">
    <property type="component" value="Unassembled WGS sequence"/>
</dbReference>